<keyword evidence="2 7" id="KW-0378">Hydrolase</keyword>
<keyword evidence="8" id="KW-1185">Reference proteome</keyword>
<protein>
    <recommendedName>
        <fullName evidence="5">Omega-amidase YafV</fullName>
        <ecNumber evidence="3">3.5.1.3</ecNumber>
    </recommendedName>
</protein>
<dbReference type="InterPro" id="IPR036526">
    <property type="entry name" value="C-N_Hydrolase_sf"/>
</dbReference>
<reference evidence="7 8" key="1">
    <citation type="submission" date="2019-11" db="EMBL/GenBank/DDBJ databases">
        <title>Characterization of Elizabethkingia argenteiflava sp. nov., isolated from inner surface of Soybean Pods.</title>
        <authorList>
            <person name="Mo S."/>
        </authorList>
    </citation>
    <scope>NUCLEOTIDE SEQUENCE [LARGE SCALE GENOMIC DNA]</scope>
    <source>
        <strain evidence="7 8">YB22</strain>
    </source>
</reference>
<evidence type="ECO:0000256" key="1">
    <source>
        <dbReference type="ARBA" id="ARBA00010613"/>
    </source>
</evidence>
<comment type="caution">
    <text evidence="7">The sequence shown here is derived from an EMBL/GenBank/DDBJ whole genome shotgun (WGS) entry which is preliminary data.</text>
</comment>
<evidence type="ECO:0000256" key="2">
    <source>
        <dbReference type="ARBA" id="ARBA00022801"/>
    </source>
</evidence>
<evidence type="ECO:0000256" key="3">
    <source>
        <dbReference type="ARBA" id="ARBA00039118"/>
    </source>
</evidence>
<dbReference type="GO" id="GO:0106008">
    <property type="term" value="F:2-oxoglutaramate amidase activity"/>
    <property type="evidence" value="ECO:0007669"/>
    <property type="project" value="TreeGrafter"/>
</dbReference>
<dbReference type="Proteomes" id="UP000553459">
    <property type="component" value="Unassembled WGS sequence"/>
</dbReference>
<gene>
    <name evidence="7" type="ORF">GNY06_03515</name>
</gene>
<dbReference type="PANTHER" id="PTHR47799:SF1">
    <property type="entry name" value="OMEGA-AMIDASE YAFV"/>
    <property type="match status" value="1"/>
</dbReference>
<dbReference type="Gene3D" id="3.60.110.10">
    <property type="entry name" value="Carbon-nitrogen hydrolase"/>
    <property type="match status" value="1"/>
</dbReference>
<dbReference type="EMBL" id="JAAABJ010000329">
    <property type="protein sequence ID" value="NAW50491.1"/>
    <property type="molecule type" value="Genomic_DNA"/>
</dbReference>
<name>A0A845PTY1_9FLAO</name>
<dbReference type="AlphaFoldDB" id="A0A845PTY1"/>
<evidence type="ECO:0000313" key="8">
    <source>
        <dbReference type="Proteomes" id="UP000553459"/>
    </source>
</evidence>
<dbReference type="PANTHER" id="PTHR47799">
    <property type="entry name" value="OMEGA-AMIDASE YAFV"/>
    <property type="match status" value="1"/>
</dbReference>
<comment type="catalytic activity">
    <reaction evidence="4">
        <text>a monoamide of a dicarboxylate + H2O = a dicarboxylate + NH4(+)</text>
        <dbReference type="Rhea" id="RHEA:11716"/>
        <dbReference type="ChEBI" id="CHEBI:15377"/>
        <dbReference type="ChEBI" id="CHEBI:28938"/>
        <dbReference type="ChEBI" id="CHEBI:28965"/>
        <dbReference type="ChEBI" id="CHEBI:77450"/>
        <dbReference type="EC" id="3.5.1.3"/>
    </reaction>
</comment>
<dbReference type="NCBIfam" id="NF007757">
    <property type="entry name" value="PRK10438.1"/>
    <property type="match status" value="1"/>
</dbReference>
<dbReference type="GO" id="GO:0050152">
    <property type="term" value="F:omega-amidase activity"/>
    <property type="evidence" value="ECO:0007669"/>
    <property type="project" value="UniProtKB-EC"/>
</dbReference>
<evidence type="ECO:0000259" key="6">
    <source>
        <dbReference type="PROSITE" id="PS50263"/>
    </source>
</evidence>
<evidence type="ECO:0000313" key="7">
    <source>
        <dbReference type="EMBL" id="NAW50491.1"/>
    </source>
</evidence>
<dbReference type="EC" id="3.5.1.3" evidence="3"/>
<accession>A0A845PTY1</accession>
<dbReference type="FunFam" id="3.60.110.10:FF:000004">
    <property type="entry name" value="Carbon-nitrogen hydrolase"/>
    <property type="match status" value="1"/>
</dbReference>
<dbReference type="PROSITE" id="PS50263">
    <property type="entry name" value="CN_HYDROLASE"/>
    <property type="match status" value="1"/>
</dbReference>
<dbReference type="InterPro" id="IPR003010">
    <property type="entry name" value="C-N_Hydrolase"/>
</dbReference>
<comment type="similarity">
    <text evidence="1">Belongs to the carbon-nitrogen hydrolase superfamily. NIT1/NIT2 family.</text>
</comment>
<evidence type="ECO:0000256" key="4">
    <source>
        <dbReference type="ARBA" id="ARBA00052904"/>
    </source>
</evidence>
<dbReference type="SUPFAM" id="SSF56317">
    <property type="entry name" value="Carbon-nitrogen hydrolase"/>
    <property type="match status" value="1"/>
</dbReference>
<sequence length="252" mass="29870">MRKLKILGLQHNIQWRDKVKNLERIESLFSTKEKPDIFLLPEMFATGFCMDAQQIADKKEEILSWMRSFAIQHKVAVGGSVAIEHHQKFYNRFYFVEKGGKTHHYDKRHLFSYAREDQYYTPGKKRVVIEYLGWKICLQVCYDLRFPVFSRNTDDYHLMLNIANWPSSRIDAWDSLLKARALENQCYVFGLNRLGEDGEKLHYTGSSHCFFADGREVGRIEDTFISAELDQELLHQHRMKFPFLADRDDFEL</sequence>
<dbReference type="InterPro" id="IPR052737">
    <property type="entry name" value="Omega-amidase_YafV"/>
</dbReference>
<proteinExistence type="inferred from homology"/>
<dbReference type="Pfam" id="PF00795">
    <property type="entry name" value="CN_hydrolase"/>
    <property type="match status" value="1"/>
</dbReference>
<feature type="domain" description="CN hydrolase" evidence="6">
    <location>
        <begin position="4"/>
        <end position="241"/>
    </location>
</feature>
<dbReference type="RefSeq" id="WP_166518833.1">
    <property type="nucleotide sequence ID" value="NZ_JAAABJ010000329.1"/>
</dbReference>
<organism evidence="7 8">
    <name type="scientific">Elizabethkingia argenteiflava</name>
    <dbReference type="NCBI Taxonomy" id="2681556"/>
    <lineage>
        <taxon>Bacteria</taxon>
        <taxon>Pseudomonadati</taxon>
        <taxon>Bacteroidota</taxon>
        <taxon>Flavobacteriia</taxon>
        <taxon>Flavobacteriales</taxon>
        <taxon>Weeksellaceae</taxon>
        <taxon>Elizabethkingia</taxon>
    </lineage>
</organism>
<evidence type="ECO:0000256" key="5">
    <source>
        <dbReference type="ARBA" id="ARBA00072139"/>
    </source>
</evidence>